<evidence type="ECO:0000259" key="3">
    <source>
        <dbReference type="Pfam" id="PF20732"/>
    </source>
</evidence>
<dbReference type="Pfam" id="PF07075">
    <property type="entry name" value="NamZ_N"/>
    <property type="match status" value="1"/>
</dbReference>
<accession>A0A919VHQ7</accession>
<protein>
    <recommendedName>
        <fullName evidence="6">DUF1343 domain-containing protein</fullName>
    </recommendedName>
</protein>
<evidence type="ECO:0000256" key="1">
    <source>
        <dbReference type="SAM" id="Phobius"/>
    </source>
</evidence>
<evidence type="ECO:0000313" key="4">
    <source>
        <dbReference type="EMBL" id="GIM29956.1"/>
    </source>
</evidence>
<dbReference type="PANTHER" id="PTHR42915">
    <property type="entry name" value="HYPOTHETICAL 460 KDA PROTEIN IN FEUA-SIGW INTERGENIC REGION [PRECURSOR]"/>
    <property type="match status" value="1"/>
</dbReference>
<evidence type="ECO:0000259" key="2">
    <source>
        <dbReference type="Pfam" id="PF07075"/>
    </source>
</evidence>
<evidence type="ECO:0008006" key="6">
    <source>
        <dbReference type="Google" id="ProtNLM"/>
    </source>
</evidence>
<dbReference type="InterPro" id="IPR048502">
    <property type="entry name" value="NamZ_N"/>
</dbReference>
<dbReference type="EMBL" id="BOPZ01000024">
    <property type="protein sequence ID" value="GIM29956.1"/>
    <property type="molecule type" value="Genomic_DNA"/>
</dbReference>
<dbReference type="InterPro" id="IPR008302">
    <property type="entry name" value="NamZ"/>
</dbReference>
<keyword evidence="1" id="KW-0812">Transmembrane</keyword>
<name>A0A919VHQ7_9CLOT</name>
<dbReference type="Gene3D" id="3.90.1150.140">
    <property type="match status" value="1"/>
</dbReference>
<feature type="domain" description="Peptidoglycan beta-N-acetylmuramidase NamZ C-terminal" evidence="3">
    <location>
        <begin position="285"/>
        <end position="427"/>
    </location>
</feature>
<feature type="transmembrane region" description="Helical" evidence="1">
    <location>
        <begin position="5"/>
        <end position="25"/>
    </location>
</feature>
<dbReference type="InterPro" id="IPR048503">
    <property type="entry name" value="NamZ_C"/>
</dbReference>
<comment type="caution">
    <text evidence="4">The sequence shown here is derived from an EMBL/GenBank/DDBJ whole genome shotgun (WGS) entry which is preliminary data.</text>
</comment>
<gene>
    <name evidence="4" type="primary">ybbC</name>
    <name evidence="4" type="ORF">CPJCM30710_26220</name>
</gene>
<keyword evidence="1" id="KW-0472">Membrane</keyword>
<keyword evidence="1" id="KW-1133">Transmembrane helix</keyword>
<dbReference type="GO" id="GO:0033922">
    <property type="term" value="F:peptidoglycan beta-N-acetylmuramidase activity"/>
    <property type="evidence" value="ECO:0007669"/>
    <property type="project" value="InterPro"/>
</dbReference>
<dbReference type="PIRSF" id="PIRSF016719">
    <property type="entry name" value="UCP016719"/>
    <property type="match status" value="1"/>
</dbReference>
<sequence length="428" mass="48834">MKKKYLYVIILLLIMIIAFLTGYTINLYNRYISLSVTPSTVQEETIAEDATTITDKQDSLPLKLGDDLILAKYSKLIEGKKLGIVTNQTGVNSNGEHIIDTLRSYPNSIVTAIYTPEHGLYGKTPAGEYVKSYIHPKYDIPVYSLYNKTRKPTPDMLKNIDVLIFDIQDVGVRFYTYISTLNYCLISAEENNKKLIVLDRPNPLGGLLIEGPMLEDKFKSFVGIDNIPTIHGMTIGEMAKFFNRKINCTLEIVPMEGYRRDMLWQDTGLNWIQTSPKIPDIESCFLYSATGLGEGITEASMDDNFKWVGGKNVDGETLTNLLNISKLDGVKFQREERNYRDGVRLIITDYSSFNPYKTGIYILSYIKKLTDFKVPTSDESIVMFDKIMGTDMIGQALNKMENPEEIIESYSSELEAFKKERYRYLIYK</sequence>
<evidence type="ECO:0000313" key="5">
    <source>
        <dbReference type="Proteomes" id="UP000679179"/>
    </source>
</evidence>
<dbReference type="Gene3D" id="3.40.50.12170">
    <property type="entry name" value="Uncharacterised protein PF07075, DUF1343"/>
    <property type="match status" value="1"/>
</dbReference>
<feature type="domain" description="Peptidoglycan beta-N-acetylmuramidase NamZ N-terminal" evidence="2">
    <location>
        <begin position="83"/>
        <end position="281"/>
    </location>
</feature>
<keyword evidence="5" id="KW-1185">Reference proteome</keyword>
<dbReference type="RefSeq" id="WP_212904638.1">
    <property type="nucleotide sequence ID" value="NZ_BOPZ01000024.1"/>
</dbReference>
<dbReference type="AlphaFoldDB" id="A0A919VHQ7"/>
<dbReference type="PANTHER" id="PTHR42915:SF1">
    <property type="entry name" value="PEPTIDOGLYCAN BETA-N-ACETYLMURAMIDASE NAMZ"/>
    <property type="match status" value="1"/>
</dbReference>
<organism evidence="4 5">
    <name type="scientific">Clostridium polyendosporum</name>
    <dbReference type="NCBI Taxonomy" id="69208"/>
    <lineage>
        <taxon>Bacteria</taxon>
        <taxon>Bacillati</taxon>
        <taxon>Bacillota</taxon>
        <taxon>Clostridia</taxon>
        <taxon>Eubacteriales</taxon>
        <taxon>Clostridiaceae</taxon>
        <taxon>Clostridium</taxon>
    </lineage>
</organism>
<reference evidence="4" key="1">
    <citation type="submission" date="2021-03" db="EMBL/GenBank/DDBJ databases">
        <title>Taxonomic study of Clostridium polyendosporum from meadow-gley soil under rice.</title>
        <authorList>
            <person name="Kobayashi H."/>
            <person name="Tanizawa Y."/>
            <person name="Yagura M."/>
        </authorList>
    </citation>
    <scope>NUCLEOTIDE SEQUENCE</scope>
    <source>
        <strain evidence="4">JCM 30710</strain>
    </source>
</reference>
<dbReference type="Proteomes" id="UP000679179">
    <property type="component" value="Unassembled WGS sequence"/>
</dbReference>
<dbReference type="Pfam" id="PF20732">
    <property type="entry name" value="NamZ_C"/>
    <property type="match status" value="1"/>
</dbReference>
<proteinExistence type="predicted"/>